<dbReference type="EMBL" id="BDIP01001192">
    <property type="protein sequence ID" value="GCA62687.1"/>
    <property type="molecule type" value="Genomic_DNA"/>
</dbReference>
<evidence type="ECO:0000256" key="1">
    <source>
        <dbReference type="SAM" id="MobiDB-lite"/>
    </source>
</evidence>
<feature type="compositionally biased region" description="Basic and acidic residues" evidence="1">
    <location>
        <begin position="208"/>
        <end position="223"/>
    </location>
</feature>
<organism evidence="2 3">
    <name type="scientific">Kipferlia bialata</name>
    <dbReference type="NCBI Taxonomy" id="797122"/>
    <lineage>
        <taxon>Eukaryota</taxon>
        <taxon>Metamonada</taxon>
        <taxon>Carpediemonas-like organisms</taxon>
        <taxon>Kipferlia</taxon>
    </lineage>
</organism>
<reference evidence="2 3" key="1">
    <citation type="journal article" date="2018" name="PLoS ONE">
        <title>The draft genome of Kipferlia bialata reveals reductive genome evolution in fornicate parasites.</title>
        <authorList>
            <person name="Tanifuji G."/>
            <person name="Takabayashi S."/>
            <person name="Kume K."/>
            <person name="Takagi M."/>
            <person name="Nakayama T."/>
            <person name="Kamikawa R."/>
            <person name="Inagaki Y."/>
            <person name="Hashimoto T."/>
        </authorList>
    </citation>
    <scope>NUCLEOTIDE SEQUENCE [LARGE SCALE GENOMIC DNA]</scope>
    <source>
        <strain evidence="2">NY0173</strain>
    </source>
</reference>
<evidence type="ECO:0000313" key="2">
    <source>
        <dbReference type="EMBL" id="GCA62687.1"/>
    </source>
</evidence>
<protein>
    <submittedName>
        <fullName evidence="2">Uncharacterized protein</fullName>
    </submittedName>
</protein>
<feature type="region of interest" description="Disordered" evidence="1">
    <location>
        <begin position="208"/>
        <end position="265"/>
    </location>
</feature>
<evidence type="ECO:0000313" key="3">
    <source>
        <dbReference type="Proteomes" id="UP000265618"/>
    </source>
</evidence>
<dbReference type="AlphaFoldDB" id="A0A391NLA0"/>
<keyword evidence="3" id="KW-1185">Reference proteome</keyword>
<sequence>MRVDKHQLNRVLYGHVKAEAKPEPEEPVAEGLSANPTVEQLKKVSEIADEQKALQYKKDLDKAHVVSIESELPPVKDVFGQVQDALDKKENAISELPGDDKANLSSLKGLRDEMDMIVAEYNSIGRDRDHSMDWIRKKQNLLLEGRARPTLERISKVLPLFESTDAKDIAHKHMSVICLEMKAIKDSGPARKWNKALEYEARRLQGKIHELPEHNRPTSENKPKNPKQHKSREDPVEGRTPAQNSHHSTPPEESPEAEPEAQVEEASGIDITQILDYKEIAKHPKFEHYASRTTQELKEEITRLLTSPQNERKDASRLQKVIMVISLLKKRGLLSSKKLAKLMSHSNERFSSQLQ</sequence>
<proteinExistence type="predicted"/>
<gene>
    <name evidence="2" type="ORF">KIPB_005190</name>
</gene>
<accession>A0A391NLA0</accession>
<dbReference type="Proteomes" id="UP000265618">
    <property type="component" value="Unassembled WGS sequence"/>
</dbReference>
<name>A0A391NLA0_9EUKA</name>
<feature type="compositionally biased region" description="Acidic residues" evidence="1">
    <location>
        <begin position="253"/>
        <end position="263"/>
    </location>
</feature>
<comment type="caution">
    <text evidence="2">The sequence shown here is derived from an EMBL/GenBank/DDBJ whole genome shotgun (WGS) entry which is preliminary data.</text>
</comment>